<proteinExistence type="predicted"/>
<keyword evidence="2" id="KW-1185">Reference proteome</keyword>
<evidence type="ECO:0000313" key="2">
    <source>
        <dbReference type="Proteomes" id="UP000239494"/>
    </source>
</evidence>
<organism evidence="1 2">
    <name type="scientific">Umezawaea tangerina</name>
    <dbReference type="NCBI Taxonomy" id="84725"/>
    <lineage>
        <taxon>Bacteria</taxon>
        <taxon>Bacillati</taxon>
        <taxon>Actinomycetota</taxon>
        <taxon>Actinomycetes</taxon>
        <taxon>Pseudonocardiales</taxon>
        <taxon>Pseudonocardiaceae</taxon>
        <taxon>Umezawaea</taxon>
    </lineage>
</organism>
<protein>
    <recommendedName>
        <fullName evidence="3">Cupin domain</fullName>
    </recommendedName>
</protein>
<sequence length="119" mass="12964">MSPTITIEPEAPLTDRINAFLPAQGSFEVQHDQEGKTHDWHRHSIDETLFVVDGVLNVFWLQDGEVHRHACGPNSKLQLPANTVHGSTAGEGGCVYLIAPEAGRTAETTFLPEAEHPAT</sequence>
<dbReference type="AlphaFoldDB" id="A0A2T0TG23"/>
<evidence type="ECO:0000313" key="1">
    <source>
        <dbReference type="EMBL" id="PRY44627.1"/>
    </source>
</evidence>
<dbReference type="SUPFAM" id="SSF51182">
    <property type="entry name" value="RmlC-like cupins"/>
    <property type="match status" value="1"/>
</dbReference>
<name>A0A2T0TG23_9PSEU</name>
<dbReference type="Gene3D" id="2.60.120.10">
    <property type="entry name" value="Jelly Rolls"/>
    <property type="match status" value="1"/>
</dbReference>
<gene>
    <name evidence="1" type="ORF">CLV43_102192</name>
</gene>
<comment type="caution">
    <text evidence="1">The sequence shown here is derived from an EMBL/GenBank/DDBJ whole genome shotgun (WGS) entry which is preliminary data.</text>
</comment>
<dbReference type="Proteomes" id="UP000239494">
    <property type="component" value="Unassembled WGS sequence"/>
</dbReference>
<reference evidence="1 2" key="1">
    <citation type="submission" date="2018-03" db="EMBL/GenBank/DDBJ databases">
        <title>Genomic Encyclopedia of Archaeal and Bacterial Type Strains, Phase II (KMG-II): from individual species to whole genera.</title>
        <authorList>
            <person name="Goeker M."/>
        </authorList>
    </citation>
    <scope>NUCLEOTIDE SEQUENCE [LARGE SCALE GENOMIC DNA]</scope>
    <source>
        <strain evidence="1 2">DSM 44720</strain>
    </source>
</reference>
<dbReference type="InterPro" id="IPR014710">
    <property type="entry name" value="RmlC-like_jellyroll"/>
</dbReference>
<dbReference type="InterPro" id="IPR011051">
    <property type="entry name" value="RmlC_Cupin_sf"/>
</dbReference>
<accession>A0A2T0TG23</accession>
<evidence type="ECO:0008006" key="3">
    <source>
        <dbReference type="Google" id="ProtNLM"/>
    </source>
</evidence>
<dbReference type="EMBL" id="PVTF01000002">
    <property type="protein sequence ID" value="PRY44627.1"/>
    <property type="molecule type" value="Genomic_DNA"/>
</dbReference>
<dbReference type="RefSeq" id="WP_211304271.1">
    <property type="nucleotide sequence ID" value="NZ_PVTF01000002.1"/>
</dbReference>